<reference evidence="2 3" key="1">
    <citation type="journal article" date="2014" name="Int. J. Syst. Evol. Microbiol.">
        <title>Phaeodactylibacter xiamenensis gen. nov., sp. nov., a member of the family Saprospiraceae isolated from the marine alga Phaeodactylum tricornutum.</title>
        <authorList>
            <person name="Chen Z.Jr."/>
            <person name="Lei X."/>
            <person name="Lai Q."/>
            <person name="Li Y."/>
            <person name="Zhang B."/>
            <person name="Zhang J."/>
            <person name="Zhang H."/>
            <person name="Yang L."/>
            <person name="Zheng W."/>
            <person name="Tian Y."/>
            <person name="Yu Z."/>
            <person name="Xu H.Jr."/>
            <person name="Zheng T."/>
        </authorList>
    </citation>
    <scope>NUCLEOTIDE SEQUENCE [LARGE SCALE GENOMIC DNA]</scope>
    <source>
        <strain evidence="2 3">KD52</strain>
    </source>
</reference>
<keyword evidence="1" id="KW-1133">Transmembrane helix</keyword>
<dbReference type="AlphaFoldDB" id="A0A098S0A9"/>
<accession>A0A098S0A9</accession>
<dbReference type="EMBL" id="JPOS01000084">
    <property type="protein sequence ID" value="KGE85566.1"/>
    <property type="molecule type" value="Genomic_DNA"/>
</dbReference>
<evidence type="ECO:0000256" key="1">
    <source>
        <dbReference type="SAM" id="Phobius"/>
    </source>
</evidence>
<proteinExistence type="predicted"/>
<keyword evidence="1" id="KW-0812">Transmembrane</keyword>
<evidence type="ECO:0000313" key="3">
    <source>
        <dbReference type="Proteomes" id="UP000029736"/>
    </source>
</evidence>
<dbReference type="Proteomes" id="UP000029736">
    <property type="component" value="Unassembled WGS sequence"/>
</dbReference>
<evidence type="ECO:0000313" key="2">
    <source>
        <dbReference type="EMBL" id="KGE85566.1"/>
    </source>
</evidence>
<sequence length="63" mass="7210">MPSSTFITPFCAPEGSGIYGLNQPKGKYRSLFFKNIKKKGFIFVIFYFSYPFLKIFTPKAVSL</sequence>
<organism evidence="2 3">
    <name type="scientific">Phaeodactylibacter xiamenensis</name>
    <dbReference type="NCBI Taxonomy" id="1524460"/>
    <lineage>
        <taxon>Bacteria</taxon>
        <taxon>Pseudomonadati</taxon>
        <taxon>Bacteroidota</taxon>
        <taxon>Saprospiria</taxon>
        <taxon>Saprospirales</taxon>
        <taxon>Haliscomenobacteraceae</taxon>
        <taxon>Phaeodactylibacter</taxon>
    </lineage>
</organism>
<feature type="transmembrane region" description="Helical" evidence="1">
    <location>
        <begin position="40"/>
        <end position="57"/>
    </location>
</feature>
<keyword evidence="1" id="KW-0472">Membrane</keyword>
<comment type="caution">
    <text evidence="2">The sequence shown here is derived from an EMBL/GenBank/DDBJ whole genome shotgun (WGS) entry which is preliminary data.</text>
</comment>
<protein>
    <submittedName>
        <fullName evidence="2">Uncharacterized protein</fullName>
    </submittedName>
</protein>
<gene>
    <name evidence="2" type="ORF">IX84_25995</name>
</gene>
<keyword evidence="3" id="KW-1185">Reference proteome</keyword>
<name>A0A098S0A9_9BACT</name>